<evidence type="ECO:0000259" key="5">
    <source>
        <dbReference type="PROSITE" id="PS50112"/>
    </source>
</evidence>
<dbReference type="SMART" id="SM00086">
    <property type="entry name" value="PAC"/>
    <property type="match status" value="1"/>
</dbReference>
<feature type="coiled-coil region" evidence="3">
    <location>
        <begin position="122"/>
        <end position="149"/>
    </location>
</feature>
<dbReference type="InterPro" id="IPR011006">
    <property type="entry name" value="CheY-like_superfamily"/>
</dbReference>
<dbReference type="SMART" id="SM00091">
    <property type="entry name" value="PAS"/>
    <property type="match status" value="1"/>
</dbReference>
<dbReference type="PROSITE" id="PS50113">
    <property type="entry name" value="PAC"/>
    <property type="match status" value="1"/>
</dbReference>
<evidence type="ECO:0000256" key="1">
    <source>
        <dbReference type="ARBA" id="ARBA00022553"/>
    </source>
</evidence>
<dbReference type="InterPro" id="IPR001610">
    <property type="entry name" value="PAC"/>
</dbReference>
<dbReference type="SMART" id="SM00448">
    <property type="entry name" value="REC"/>
    <property type="match status" value="1"/>
</dbReference>
<dbReference type="NCBIfam" id="TIGR00229">
    <property type="entry name" value="sensory_box"/>
    <property type="match status" value="1"/>
</dbReference>
<feature type="modified residue" description="4-aspartylphosphate" evidence="2">
    <location>
        <position position="54"/>
    </location>
</feature>
<dbReference type="Pfam" id="PF00072">
    <property type="entry name" value="Response_reg"/>
    <property type="match status" value="1"/>
</dbReference>
<dbReference type="EMBL" id="JACADJ010000045">
    <property type="protein sequence ID" value="NWH05755.1"/>
    <property type="molecule type" value="Genomic_DNA"/>
</dbReference>
<dbReference type="CDD" id="cd00130">
    <property type="entry name" value="PAS"/>
    <property type="match status" value="1"/>
</dbReference>
<dbReference type="InterPro" id="IPR000014">
    <property type="entry name" value="PAS"/>
</dbReference>
<feature type="domain" description="PAS" evidence="5">
    <location>
        <begin position="139"/>
        <end position="194"/>
    </location>
</feature>
<evidence type="ECO:0000256" key="2">
    <source>
        <dbReference type="PROSITE-ProRule" id="PRU00169"/>
    </source>
</evidence>
<dbReference type="InterPro" id="IPR001789">
    <property type="entry name" value="Sig_transdc_resp-reg_receiver"/>
</dbReference>
<dbReference type="Gene3D" id="1.20.5.390">
    <property type="entry name" value="L1 transposable element, trimerization domain"/>
    <property type="match status" value="1"/>
</dbReference>
<evidence type="ECO:0000259" key="4">
    <source>
        <dbReference type="PROSITE" id="PS50110"/>
    </source>
</evidence>
<reference evidence="7 8" key="1">
    <citation type="submission" date="2020-06" db="EMBL/GenBank/DDBJ databases">
        <title>High-quality draft genome of sulfate reducer Desulfobacter latus type strain AcrS2 isolated from marine sediment.</title>
        <authorList>
            <person name="Hoppe M."/>
            <person name="Larsen C.K."/>
            <person name="Marshall I.P.G."/>
            <person name="Schramm A."/>
            <person name="Marietou A.G."/>
        </authorList>
    </citation>
    <scope>NUCLEOTIDE SEQUENCE [LARGE SCALE GENOMIC DNA]</scope>
    <source>
        <strain evidence="7 8">AcRS2</strain>
    </source>
</reference>
<keyword evidence="1 2" id="KW-0597">Phosphoprotein</keyword>
<keyword evidence="3" id="KW-0175">Coiled coil</keyword>
<evidence type="ECO:0000259" key="6">
    <source>
        <dbReference type="PROSITE" id="PS50113"/>
    </source>
</evidence>
<dbReference type="Gene3D" id="3.40.50.2300">
    <property type="match status" value="1"/>
</dbReference>
<gene>
    <name evidence="7" type="ORF">HXW94_12300</name>
</gene>
<evidence type="ECO:0000313" key="7">
    <source>
        <dbReference type="EMBL" id="NWH05755.1"/>
    </source>
</evidence>
<evidence type="ECO:0000256" key="3">
    <source>
        <dbReference type="SAM" id="Coils"/>
    </source>
</evidence>
<dbReference type="PANTHER" id="PTHR44591">
    <property type="entry name" value="STRESS RESPONSE REGULATOR PROTEIN 1"/>
    <property type="match status" value="1"/>
</dbReference>
<proteinExistence type="predicted"/>
<dbReference type="AlphaFoldDB" id="A0A850T948"/>
<feature type="domain" description="PAC" evidence="6">
    <location>
        <begin position="211"/>
        <end position="264"/>
    </location>
</feature>
<dbReference type="PROSITE" id="PS50112">
    <property type="entry name" value="PAS"/>
    <property type="match status" value="1"/>
</dbReference>
<organism evidence="7 8">
    <name type="scientific">Desulfobacter latus</name>
    <dbReference type="NCBI Taxonomy" id="2292"/>
    <lineage>
        <taxon>Bacteria</taxon>
        <taxon>Pseudomonadati</taxon>
        <taxon>Thermodesulfobacteriota</taxon>
        <taxon>Desulfobacteria</taxon>
        <taxon>Desulfobacterales</taxon>
        <taxon>Desulfobacteraceae</taxon>
        <taxon>Desulfobacter</taxon>
    </lineage>
</organism>
<dbReference type="PROSITE" id="PS50110">
    <property type="entry name" value="RESPONSE_REGULATORY"/>
    <property type="match status" value="1"/>
</dbReference>
<dbReference type="InterPro" id="IPR050595">
    <property type="entry name" value="Bact_response_regulator"/>
</dbReference>
<dbReference type="InterPro" id="IPR035965">
    <property type="entry name" value="PAS-like_dom_sf"/>
</dbReference>
<keyword evidence="8" id="KW-1185">Reference proteome</keyword>
<dbReference type="Pfam" id="PF13426">
    <property type="entry name" value="PAS_9"/>
    <property type="match status" value="1"/>
</dbReference>
<dbReference type="PANTHER" id="PTHR44591:SF3">
    <property type="entry name" value="RESPONSE REGULATORY DOMAIN-CONTAINING PROTEIN"/>
    <property type="match status" value="1"/>
</dbReference>
<dbReference type="SUPFAM" id="SSF52172">
    <property type="entry name" value="CheY-like"/>
    <property type="match status" value="1"/>
</dbReference>
<comment type="caution">
    <text evidence="7">The sequence shown here is derived from an EMBL/GenBank/DDBJ whole genome shotgun (WGS) entry which is preliminary data.</text>
</comment>
<dbReference type="InterPro" id="IPR000700">
    <property type="entry name" value="PAS-assoc_C"/>
</dbReference>
<name>A0A850T948_9BACT</name>
<dbReference type="GO" id="GO:0000160">
    <property type="term" value="P:phosphorelay signal transduction system"/>
    <property type="evidence" value="ECO:0007669"/>
    <property type="project" value="InterPro"/>
</dbReference>
<protein>
    <submittedName>
        <fullName evidence="7">Response regulator</fullName>
    </submittedName>
</protein>
<accession>A0A850T948</accession>
<dbReference type="RefSeq" id="WP_178367212.1">
    <property type="nucleotide sequence ID" value="NZ_JACADJ010000045.1"/>
</dbReference>
<feature type="domain" description="Response regulatory" evidence="4">
    <location>
        <begin position="5"/>
        <end position="119"/>
    </location>
</feature>
<sequence>MKQETLLIIDDESAIRESLGILFEDQGYRVFTAKNGHAGLDLFFRENVDVIITDLRMPIMDGLEVMRTIHKFEPDLPMIVISGAGEKQDVIQALKMGAKDYISKPIIDLDIIIHLVNKVFENRRLAHENQVYRKQLEKSERQYRTITEQIAEGVFTVDAQENITFVNPAFCKMMGYAADKLISMNLEQISTPDSFLTILEQTRIRKKGETSRYEIQLVHANGHPIHVELTCSPLNQSKEQTYTGAIVMARDISRRIELQRQYEQFIKCSQDMPENAIAICANCKKIRDEDNMWHSIEKAFDHLLFSHGICPDCCKKLYPDLDLEEIENDPDESSA</sequence>
<dbReference type="Gene3D" id="3.30.450.20">
    <property type="entry name" value="PAS domain"/>
    <property type="match status" value="1"/>
</dbReference>
<evidence type="ECO:0000313" key="8">
    <source>
        <dbReference type="Proteomes" id="UP000553343"/>
    </source>
</evidence>
<dbReference type="Proteomes" id="UP000553343">
    <property type="component" value="Unassembled WGS sequence"/>
</dbReference>
<dbReference type="SUPFAM" id="SSF55785">
    <property type="entry name" value="PYP-like sensor domain (PAS domain)"/>
    <property type="match status" value="1"/>
</dbReference>